<keyword evidence="1" id="KW-0472">Membrane</keyword>
<organism evidence="2 3">
    <name type="scientific">Noviherbaspirillum humi</name>
    <dbReference type="NCBI Taxonomy" id="1688639"/>
    <lineage>
        <taxon>Bacteria</taxon>
        <taxon>Pseudomonadati</taxon>
        <taxon>Pseudomonadota</taxon>
        <taxon>Betaproteobacteria</taxon>
        <taxon>Burkholderiales</taxon>
        <taxon>Oxalobacteraceae</taxon>
        <taxon>Noviherbaspirillum</taxon>
    </lineage>
</organism>
<dbReference type="RefSeq" id="WP_089399087.1">
    <property type="nucleotide sequence ID" value="NZ_FZOT01000004.1"/>
</dbReference>
<reference evidence="2 3" key="1">
    <citation type="submission" date="2017-06" db="EMBL/GenBank/DDBJ databases">
        <authorList>
            <person name="Kim H.J."/>
            <person name="Triplett B.A."/>
        </authorList>
    </citation>
    <scope>NUCLEOTIDE SEQUENCE [LARGE SCALE GENOMIC DNA]</scope>
    <source>
        <strain evidence="2 3">U15</strain>
    </source>
</reference>
<feature type="transmembrane region" description="Helical" evidence="1">
    <location>
        <begin position="40"/>
        <end position="60"/>
    </location>
</feature>
<evidence type="ECO:0000313" key="3">
    <source>
        <dbReference type="Proteomes" id="UP000198284"/>
    </source>
</evidence>
<evidence type="ECO:0000313" key="2">
    <source>
        <dbReference type="EMBL" id="SNS64353.1"/>
    </source>
</evidence>
<name>A0A239G7C5_9BURK</name>
<keyword evidence="3" id="KW-1185">Reference proteome</keyword>
<sequence>MTALLRLNFFLESALWLVIFLLGVPALAMCADAMLWPEPIQLAPAAGVGLLLPVMGFALMHALSRLKLALADAQALRSKAVGKRG</sequence>
<proteinExistence type="predicted"/>
<evidence type="ECO:0000256" key="1">
    <source>
        <dbReference type="SAM" id="Phobius"/>
    </source>
</evidence>
<gene>
    <name evidence="2" type="ORF">SAMN06265795_104259</name>
</gene>
<dbReference type="Proteomes" id="UP000198284">
    <property type="component" value="Unassembled WGS sequence"/>
</dbReference>
<accession>A0A239G7C5</accession>
<dbReference type="AlphaFoldDB" id="A0A239G7C5"/>
<keyword evidence="1" id="KW-0812">Transmembrane</keyword>
<protein>
    <submittedName>
        <fullName evidence="2">Uncharacterized protein</fullName>
    </submittedName>
</protein>
<keyword evidence="1" id="KW-1133">Transmembrane helix</keyword>
<dbReference type="EMBL" id="FZOT01000004">
    <property type="protein sequence ID" value="SNS64353.1"/>
    <property type="molecule type" value="Genomic_DNA"/>
</dbReference>